<comment type="caution">
    <text evidence="2">The sequence shown here is derived from an EMBL/GenBank/DDBJ whole genome shotgun (WGS) entry which is preliminary data.</text>
</comment>
<evidence type="ECO:0000313" key="2">
    <source>
        <dbReference type="EMBL" id="KAF9063348.1"/>
    </source>
</evidence>
<sequence>MLASNLGLSAKITRGTFKCGIIVVKEKEGTRYATFQPDIDERQIQYAASLDASDGKDDGRLPQQHQAQTNHSPSQQGRVQAGKIARSWKRALNSRRPYFKRLKAWRKAIKQLLEKLDRAGWIYVFFEGNGVFKVERTNNLRRSANYFGNNKFNLLAATELIMNRLKDRPSNLLVDVKMPGAVDVYYAISEENARKGHRNFGSNLHTSEIHFQWYLCTIPTAFPAILALGSEIVKSSASKRFFFLSLVSLLISIGACPQTPNSNSSSAERVLPHMLSPNNTRPSLCKSGPNKRTSQVPSTTLAMAGTRKELFLYPDCLGTSNSRERSWEDVAATLPLQKYILSAKPICEDELNTKTASKTLIRHAVVPFFHRLTNIFTLPVIAAIIDNLLCTGVPQHIGYCISRA</sequence>
<organism evidence="2 3">
    <name type="scientific">Rhodocollybia butyracea</name>
    <dbReference type="NCBI Taxonomy" id="206335"/>
    <lineage>
        <taxon>Eukaryota</taxon>
        <taxon>Fungi</taxon>
        <taxon>Dikarya</taxon>
        <taxon>Basidiomycota</taxon>
        <taxon>Agaricomycotina</taxon>
        <taxon>Agaricomycetes</taxon>
        <taxon>Agaricomycetidae</taxon>
        <taxon>Agaricales</taxon>
        <taxon>Marasmiineae</taxon>
        <taxon>Omphalotaceae</taxon>
        <taxon>Rhodocollybia</taxon>
    </lineage>
</organism>
<protein>
    <submittedName>
        <fullName evidence="2">Uncharacterized protein</fullName>
    </submittedName>
</protein>
<keyword evidence="3" id="KW-1185">Reference proteome</keyword>
<dbReference type="AlphaFoldDB" id="A0A9P5U355"/>
<reference evidence="2" key="1">
    <citation type="submission" date="2020-11" db="EMBL/GenBank/DDBJ databases">
        <authorList>
            <consortium name="DOE Joint Genome Institute"/>
            <person name="Ahrendt S."/>
            <person name="Riley R."/>
            <person name="Andreopoulos W."/>
            <person name="Labutti K."/>
            <person name="Pangilinan J."/>
            <person name="Ruiz-Duenas F.J."/>
            <person name="Barrasa J.M."/>
            <person name="Sanchez-Garcia M."/>
            <person name="Camarero S."/>
            <person name="Miyauchi S."/>
            <person name="Serrano A."/>
            <person name="Linde D."/>
            <person name="Babiker R."/>
            <person name="Drula E."/>
            <person name="Ayuso-Fernandez I."/>
            <person name="Pacheco R."/>
            <person name="Padilla G."/>
            <person name="Ferreira P."/>
            <person name="Barriuso J."/>
            <person name="Kellner H."/>
            <person name="Castanera R."/>
            <person name="Alfaro M."/>
            <person name="Ramirez L."/>
            <person name="Pisabarro A.G."/>
            <person name="Kuo A."/>
            <person name="Tritt A."/>
            <person name="Lipzen A."/>
            <person name="He G."/>
            <person name="Yan M."/>
            <person name="Ng V."/>
            <person name="Cullen D."/>
            <person name="Martin F."/>
            <person name="Rosso M.-N."/>
            <person name="Henrissat B."/>
            <person name="Hibbett D."/>
            <person name="Martinez A.T."/>
            <person name="Grigoriev I.V."/>
        </authorList>
    </citation>
    <scope>NUCLEOTIDE SEQUENCE</scope>
    <source>
        <strain evidence="2">AH 40177</strain>
    </source>
</reference>
<evidence type="ECO:0000256" key="1">
    <source>
        <dbReference type="SAM" id="MobiDB-lite"/>
    </source>
</evidence>
<dbReference type="EMBL" id="JADNRY010000148">
    <property type="protein sequence ID" value="KAF9063348.1"/>
    <property type="molecule type" value="Genomic_DNA"/>
</dbReference>
<name>A0A9P5U355_9AGAR</name>
<feature type="region of interest" description="Disordered" evidence="1">
    <location>
        <begin position="53"/>
        <end position="81"/>
    </location>
</feature>
<gene>
    <name evidence="2" type="ORF">BDP27DRAFT_1368081</name>
</gene>
<feature type="compositionally biased region" description="Polar residues" evidence="1">
    <location>
        <begin position="63"/>
        <end position="78"/>
    </location>
</feature>
<evidence type="ECO:0000313" key="3">
    <source>
        <dbReference type="Proteomes" id="UP000772434"/>
    </source>
</evidence>
<proteinExistence type="predicted"/>
<accession>A0A9P5U355</accession>
<dbReference type="Proteomes" id="UP000772434">
    <property type="component" value="Unassembled WGS sequence"/>
</dbReference>